<organism evidence="1 2">
    <name type="scientific">Persea americana</name>
    <name type="common">Avocado</name>
    <dbReference type="NCBI Taxonomy" id="3435"/>
    <lineage>
        <taxon>Eukaryota</taxon>
        <taxon>Viridiplantae</taxon>
        <taxon>Streptophyta</taxon>
        <taxon>Embryophyta</taxon>
        <taxon>Tracheophyta</taxon>
        <taxon>Spermatophyta</taxon>
        <taxon>Magnoliopsida</taxon>
        <taxon>Magnoliidae</taxon>
        <taxon>Laurales</taxon>
        <taxon>Lauraceae</taxon>
        <taxon>Persea</taxon>
    </lineage>
</organism>
<comment type="caution">
    <text evidence="1">The sequence shown here is derived from an EMBL/GenBank/DDBJ whole genome shotgun (WGS) entry which is preliminary data.</text>
</comment>
<reference evidence="1 2" key="1">
    <citation type="journal article" date="2022" name="Hortic Res">
        <title>A haplotype resolved chromosomal level avocado genome allows analysis of novel avocado genes.</title>
        <authorList>
            <person name="Nath O."/>
            <person name="Fletcher S.J."/>
            <person name="Hayward A."/>
            <person name="Shaw L.M."/>
            <person name="Masouleh A.K."/>
            <person name="Furtado A."/>
            <person name="Henry R.J."/>
            <person name="Mitter N."/>
        </authorList>
    </citation>
    <scope>NUCLEOTIDE SEQUENCE [LARGE SCALE GENOMIC DNA]</scope>
    <source>
        <strain evidence="2">cv. Hass</strain>
    </source>
</reference>
<accession>A0ACC2MF45</accession>
<dbReference type="Proteomes" id="UP001234297">
    <property type="component" value="Chromosome 2"/>
</dbReference>
<evidence type="ECO:0000313" key="2">
    <source>
        <dbReference type="Proteomes" id="UP001234297"/>
    </source>
</evidence>
<sequence length="79" mass="8660">MGSERERETCRRAWVKKRKGKGWCAVGAGGGEEEKKAYLVQGETSGGARRRKKVLLRSSSDCCVRMCEVLLRRVSGGAG</sequence>
<proteinExistence type="predicted"/>
<keyword evidence="2" id="KW-1185">Reference proteome</keyword>
<evidence type="ECO:0000313" key="1">
    <source>
        <dbReference type="EMBL" id="KAJ8644239.1"/>
    </source>
</evidence>
<protein>
    <submittedName>
        <fullName evidence="1">Uncharacterized protein</fullName>
    </submittedName>
</protein>
<gene>
    <name evidence="1" type="ORF">MRB53_005987</name>
</gene>
<dbReference type="EMBL" id="CM056810">
    <property type="protein sequence ID" value="KAJ8644239.1"/>
    <property type="molecule type" value="Genomic_DNA"/>
</dbReference>
<name>A0ACC2MF45_PERAE</name>